<accession>A0A1X2GZL3</accession>
<gene>
    <name evidence="16" type="ORF">BCR43DRAFT_447783</name>
</gene>
<dbReference type="PANTHER" id="PTHR43394">
    <property type="entry name" value="ATP-DEPENDENT PERMEASE MDL1, MITOCHONDRIAL"/>
    <property type="match status" value="1"/>
</dbReference>
<dbReference type="GO" id="GO:0016887">
    <property type="term" value="F:ATP hydrolysis activity"/>
    <property type="evidence" value="ECO:0007669"/>
    <property type="project" value="InterPro"/>
</dbReference>
<dbReference type="Gene3D" id="1.20.1560.10">
    <property type="entry name" value="ABC transporter type 1, transmembrane domain"/>
    <property type="match status" value="1"/>
</dbReference>
<dbReference type="SUPFAM" id="SSF90123">
    <property type="entry name" value="ABC transporter transmembrane region"/>
    <property type="match status" value="1"/>
</dbReference>
<dbReference type="GO" id="GO:0006811">
    <property type="term" value="P:monoatomic ion transport"/>
    <property type="evidence" value="ECO:0007669"/>
    <property type="project" value="UniProtKB-KW"/>
</dbReference>
<keyword evidence="4 13" id="KW-0812">Transmembrane</keyword>
<dbReference type="GO" id="GO:0005524">
    <property type="term" value="F:ATP binding"/>
    <property type="evidence" value="ECO:0007669"/>
    <property type="project" value="UniProtKB-KW"/>
</dbReference>
<evidence type="ECO:0000313" key="17">
    <source>
        <dbReference type="Proteomes" id="UP000242180"/>
    </source>
</evidence>
<evidence type="ECO:0000256" key="11">
    <source>
        <dbReference type="ARBA" id="ARBA00023128"/>
    </source>
</evidence>
<evidence type="ECO:0000256" key="4">
    <source>
        <dbReference type="ARBA" id="ARBA00022692"/>
    </source>
</evidence>
<comment type="subcellular location">
    <subcellularLocation>
        <location evidence="2">Mitochondrion inner membrane</location>
    </subcellularLocation>
    <subcellularLocation>
        <location evidence="1">Mitochondrion membrane</location>
        <topology evidence="1">Multi-pass membrane protein</topology>
    </subcellularLocation>
</comment>
<dbReference type="OMA" id="STLAICW"/>
<dbReference type="Pfam" id="PF00005">
    <property type="entry name" value="ABC_tran"/>
    <property type="match status" value="1"/>
</dbReference>
<dbReference type="SUPFAM" id="SSF52540">
    <property type="entry name" value="P-loop containing nucleoside triphosphate hydrolases"/>
    <property type="match status" value="1"/>
</dbReference>
<evidence type="ECO:0000259" key="15">
    <source>
        <dbReference type="PROSITE" id="PS50929"/>
    </source>
</evidence>
<evidence type="ECO:0000256" key="6">
    <source>
        <dbReference type="ARBA" id="ARBA00022792"/>
    </source>
</evidence>
<dbReference type="InterPro" id="IPR011527">
    <property type="entry name" value="ABC1_TM_dom"/>
</dbReference>
<organism evidence="16 17">
    <name type="scientific">Syncephalastrum racemosum</name>
    <name type="common">Filamentous fungus</name>
    <dbReference type="NCBI Taxonomy" id="13706"/>
    <lineage>
        <taxon>Eukaryota</taxon>
        <taxon>Fungi</taxon>
        <taxon>Fungi incertae sedis</taxon>
        <taxon>Mucoromycota</taxon>
        <taxon>Mucoromycotina</taxon>
        <taxon>Mucoromycetes</taxon>
        <taxon>Mucorales</taxon>
        <taxon>Syncephalastraceae</taxon>
        <taxon>Syncephalastrum</taxon>
    </lineage>
</organism>
<name>A0A1X2GZL3_SYNRA</name>
<dbReference type="FunFam" id="1.20.1560.10:FF:000215">
    <property type="entry name" value="ABC transporter B family member 4"/>
    <property type="match status" value="1"/>
</dbReference>
<evidence type="ECO:0000256" key="7">
    <source>
        <dbReference type="ARBA" id="ARBA00022840"/>
    </source>
</evidence>
<keyword evidence="8" id="KW-0809">Transit peptide</keyword>
<evidence type="ECO:0000256" key="8">
    <source>
        <dbReference type="ARBA" id="ARBA00022946"/>
    </source>
</evidence>
<feature type="domain" description="ABC transmembrane type-1" evidence="15">
    <location>
        <begin position="35"/>
        <end position="319"/>
    </location>
</feature>
<dbReference type="InterPro" id="IPR003439">
    <property type="entry name" value="ABC_transporter-like_ATP-bd"/>
</dbReference>
<feature type="transmembrane region" description="Helical" evidence="13">
    <location>
        <begin position="255"/>
        <end position="278"/>
    </location>
</feature>
<dbReference type="Proteomes" id="UP000242180">
    <property type="component" value="Unassembled WGS sequence"/>
</dbReference>
<dbReference type="AlphaFoldDB" id="A0A1X2GZL3"/>
<feature type="transmembrane region" description="Helical" evidence="13">
    <location>
        <begin position="29"/>
        <end position="49"/>
    </location>
</feature>
<evidence type="ECO:0000259" key="14">
    <source>
        <dbReference type="PROSITE" id="PS50893"/>
    </source>
</evidence>
<dbReference type="GO" id="GO:0005743">
    <property type="term" value="C:mitochondrial inner membrane"/>
    <property type="evidence" value="ECO:0007669"/>
    <property type="project" value="UniProtKB-SubCell"/>
</dbReference>
<evidence type="ECO:0000256" key="1">
    <source>
        <dbReference type="ARBA" id="ARBA00004225"/>
    </source>
</evidence>
<dbReference type="EMBL" id="MCGN01000013">
    <property type="protein sequence ID" value="ORY89892.1"/>
    <property type="molecule type" value="Genomic_DNA"/>
</dbReference>
<dbReference type="OrthoDB" id="6500128at2759"/>
<dbReference type="InterPro" id="IPR036640">
    <property type="entry name" value="ABC1_TM_sf"/>
</dbReference>
<keyword evidence="11" id="KW-0496">Mitochondrion</keyword>
<keyword evidence="3" id="KW-0813">Transport</keyword>
<dbReference type="GO" id="GO:0015421">
    <property type="term" value="F:ABC-type oligopeptide transporter activity"/>
    <property type="evidence" value="ECO:0007669"/>
    <property type="project" value="TreeGrafter"/>
</dbReference>
<evidence type="ECO:0000256" key="13">
    <source>
        <dbReference type="SAM" id="Phobius"/>
    </source>
</evidence>
<keyword evidence="10" id="KW-0406">Ion transport</keyword>
<proteinExistence type="predicted"/>
<dbReference type="Gene3D" id="3.40.50.300">
    <property type="entry name" value="P-loop containing nucleotide triphosphate hydrolases"/>
    <property type="match status" value="1"/>
</dbReference>
<dbReference type="PANTHER" id="PTHR43394:SF17">
    <property type="entry name" value="MITOCHONDRIAL POTASSIUM CHANNEL ATP-BINDING SUBUNIT"/>
    <property type="match status" value="1"/>
</dbReference>
<dbReference type="InterPro" id="IPR027417">
    <property type="entry name" value="P-loop_NTPase"/>
</dbReference>
<comment type="caution">
    <text evidence="16">The sequence shown here is derived from an EMBL/GenBank/DDBJ whole genome shotgun (WGS) entry which is preliminary data.</text>
</comment>
<keyword evidence="7" id="KW-0067">ATP-binding</keyword>
<dbReference type="GO" id="GO:0090374">
    <property type="term" value="P:oligopeptide export from mitochondrion"/>
    <property type="evidence" value="ECO:0007669"/>
    <property type="project" value="TreeGrafter"/>
</dbReference>
<dbReference type="InParanoid" id="A0A1X2GZL3"/>
<dbReference type="PROSITE" id="PS00211">
    <property type="entry name" value="ABC_TRANSPORTER_1"/>
    <property type="match status" value="1"/>
</dbReference>
<dbReference type="STRING" id="13706.A0A1X2GZL3"/>
<keyword evidence="9 13" id="KW-1133">Transmembrane helix</keyword>
<dbReference type="Pfam" id="PF00664">
    <property type="entry name" value="ABC_membrane"/>
    <property type="match status" value="1"/>
</dbReference>
<dbReference type="InterPro" id="IPR039421">
    <property type="entry name" value="Type_1_exporter"/>
</dbReference>
<keyword evidence="17" id="KW-1185">Reference proteome</keyword>
<feature type="transmembrane region" description="Helical" evidence="13">
    <location>
        <begin position="176"/>
        <end position="197"/>
    </location>
</feature>
<dbReference type="PROSITE" id="PS50893">
    <property type="entry name" value="ABC_TRANSPORTER_2"/>
    <property type="match status" value="1"/>
</dbReference>
<dbReference type="InterPro" id="IPR017871">
    <property type="entry name" value="ABC_transporter-like_CS"/>
</dbReference>
<keyword evidence="5" id="KW-0547">Nucleotide-binding</keyword>
<dbReference type="PROSITE" id="PS50929">
    <property type="entry name" value="ABC_TM1F"/>
    <property type="match status" value="1"/>
</dbReference>
<evidence type="ECO:0000256" key="12">
    <source>
        <dbReference type="ARBA" id="ARBA00023136"/>
    </source>
</evidence>
<feature type="transmembrane region" description="Helical" evidence="13">
    <location>
        <begin position="80"/>
        <end position="101"/>
    </location>
</feature>
<evidence type="ECO:0000256" key="10">
    <source>
        <dbReference type="ARBA" id="ARBA00023065"/>
    </source>
</evidence>
<evidence type="ECO:0000256" key="5">
    <source>
        <dbReference type="ARBA" id="ARBA00022741"/>
    </source>
</evidence>
<protein>
    <submittedName>
        <fullName evidence="16">ABC transporter type 1, transmembrane domain-containing protein</fullName>
    </submittedName>
</protein>
<evidence type="ECO:0000256" key="2">
    <source>
        <dbReference type="ARBA" id="ARBA00004273"/>
    </source>
</evidence>
<dbReference type="CDD" id="cd18574">
    <property type="entry name" value="ABC_6TM_ABCB8_like"/>
    <property type="match status" value="1"/>
</dbReference>
<feature type="domain" description="ABC transporter" evidence="14">
    <location>
        <begin position="352"/>
        <end position="520"/>
    </location>
</feature>
<reference evidence="16 17" key="1">
    <citation type="submission" date="2016-07" db="EMBL/GenBank/DDBJ databases">
        <title>Pervasive Adenine N6-methylation of Active Genes in Fungi.</title>
        <authorList>
            <consortium name="DOE Joint Genome Institute"/>
            <person name="Mondo S.J."/>
            <person name="Dannebaum R.O."/>
            <person name="Kuo R.C."/>
            <person name="Labutti K."/>
            <person name="Haridas S."/>
            <person name="Kuo A."/>
            <person name="Salamov A."/>
            <person name="Ahrendt S.R."/>
            <person name="Lipzen A."/>
            <person name="Sullivan W."/>
            <person name="Andreopoulos W.B."/>
            <person name="Clum A."/>
            <person name="Lindquist E."/>
            <person name="Daum C."/>
            <person name="Ramamoorthy G.K."/>
            <person name="Gryganskyi A."/>
            <person name="Culley D."/>
            <person name="Magnuson J.K."/>
            <person name="James T.Y."/>
            <person name="O'Malley M.A."/>
            <person name="Stajich J.E."/>
            <person name="Spatafora J.W."/>
            <person name="Visel A."/>
            <person name="Grigoriev I.V."/>
        </authorList>
    </citation>
    <scope>NUCLEOTIDE SEQUENCE [LARGE SCALE GENOMIC DNA]</scope>
    <source>
        <strain evidence="16 17">NRRL 2496</strain>
    </source>
</reference>
<keyword evidence="12 13" id="KW-0472">Membrane</keyword>
<evidence type="ECO:0000313" key="16">
    <source>
        <dbReference type="EMBL" id="ORY89892.1"/>
    </source>
</evidence>
<sequence length="520" mass="57224">MVIRDRPILTQSRKPSFLRDMWSLIKPDIVLMCSIIVTAIAAAFLHLQAPIVTGELINVISSGLRSSFALAQLNRPAIKLFALLAAQGFLTFVHITLVTVFGENVAKRLRAQLFSAIVRQDMAFFDAHRSGELVGRLTTDVADFKHTFKQLVTQGLKSITQTIGSAIHLFRLSAPLTFTMLGTMPVLYVLLNIYGAYLRKLSRYTKQLDGQASGVAGEVISNMRTVRAFAAEDKEMDHYGEACDRLSLSNRDLGFHIGMFQGLTNVSIGCMVLTVLYFGGTLVMREELTSGELMSYMLSTQTAQQSLVSLGVLFGQTIKATASATRVFEFIHQQPVVPPKGGLILDKVLGNVQFRNVGFFYPSRPEQTILHDFSLDVPQGTTVALCGPSGSGKSTIASLLERFYEAESGTIFLDGHDLATLDPSWLRQQIGFINQEPVLFATTILENIRYGRPDATLEEVKHAAEQANAASFIESFPDGYDTLVGERGASLSGGQKQRIAIARAILKEPKVEIFIYMFYA</sequence>
<evidence type="ECO:0000256" key="9">
    <source>
        <dbReference type="ARBA" id="ARBA00022989"/>
    </source>
</evidence>
<evidence type="ECO:0000256" key="3">
    <source>
        <dbReference type="ARBA" id="ARBA00022448"/>
    </source>
</evidence>
<keyword evidence="6" id="KW-0999">Mitochondrion inner membrane</keyword>